<dbReference type="AlphaFoldDB" id="A0A250J8Z4"/>
<dbReference type="KEGG" id="cfus:CYFUS_005823"/>
<accession>A0A250J8Z4</accession>
<evidence type="ECO:0000313" key="1">
    <source>
        <dbReference type="EMBL" id="ATB40374.1"/>
    </source>
</evidence>
<dbReference type="Proteomes" id="UP000217257">
    <property type="component" value="Chromosome"/>
</dbReference>
<organism evidence="1 2">
    <name type="scientific">Cystobacter fuscus</name>
    <dbReference type="NCBI Taxonomy" id="43"/>
    <lineage>
        <taxon>Bacteria</taxon>
        <taxon>Pseudomonadati</taxon>
        <taxon>Myxococcota</taxon>
        <taxon>Myxococcia</taxon>
        <taxon>Myxococcales</taxon>
        <taxon>Cystobacterineae</taxon>
        <taxon>Archangiaceae</taxon>
        <taxon>Cystobacter</taxon>
    </lineage>
</organism>
<gene>
    <name evidence="1" type="ORF">CYFUS_005823</name>
</gene>
<proteinExistence type="predicted"/>
<sequence>MRRHCEQGSDEHAMLIPHVMHDAHFTGVGLNLLLTLDAPLTERHVARAARRD</sequence>
<name>A0A250J8Z4_9BACT</name>
<protein>
    <submittedName>
        <fullName evidence="1">Uncharacterized protein</fullName>
    </submittedName>
</protein>
<dbReference type="RefSeq" id="WP_157758732.1">
    <property type="nucleotide sequence ID" value="NZ_CP022098.1"/>
</dbReference>
<evidence type="ECO:0000313" key="2">
    <source>
        <dbReference type="Proteomes" id="UP000217257"/>
    </source>
</evidence>
<reference evidence="1 2" key="1">
    <citation type="submission" date="2017-06" db="EMBL/GenBank/DDBJ databases">
        <title>Sequencing and comparative analysis of myxobacterial genomes.</title>
        <authorList>
            <person name="Rupp O."/>
            <person name="Goesmann A."/>
            <person name="Sogaard-Andersen L."/>
        </authorList>
    </citation>
    <scope>NUCLEOTIDE SEQUENCE [LARGE SCALE GENOMIC DNA]</scope>
    <source>
        <strain evidence="1 2">DSM 52655</strain>
    </source>
</reference>
<dbReference type="EMBL" id="CP022098">
    <property type="protein sequence ID" value="ATB40374.1"/>
    <property type="molecule type" value="Genomic_DNA"/>
</dbReference>